<dbReference type="Proteomes" id="UP000190435">
    <property type="component" value="Unassembled WGS sequence"/>
</dbReference>
<proteinExistence type="predicted"/>
<comment type="caution">
    <text evidence="1">The sequence shown here is derived from an EMBL/GenBank/DDBJ whole genome shotgun (WGS) entry which is preliminary data.</text>
</comment>
<dbReference type="EMBL" id="MUXU01000096">
    <property type="protein sequence ID" value="OOR86791.1"/>
    <property type="molecule type" value="Genomic_DNA"/>
</dbReference>
<accession>A0A1S9ZUY6</accession>
<evidence type="ECO:0000313" key="1">
    <source>
        <dbReference type="EMBL" id="OOR86791.1"/>
    </source>
</evidence>
<sequence length="69" mass="7921">MMQSFKLNKAEEEALYKKSIALNVELIKTGELPMTESKIMHEILKQTLIMGELELTRNGEIRVLSNTKN</sequence>
<gene>
    <name evidence="1" type="ORF">B0181_11445</name>
</gene>
<protein>
    <submittedName>
        <fullName evidence="1">Uncharacterized protein</fullName>
    </submittedName>
</protein>
<reference evidence="1 2" key="1">
    <citation type="submission" date="2017-02" db="EMBL/GenBank/DDBJ databases">
        <title>Draft genome sequence of Moraxella caviae CCUG 355 type strain.</title>
        <authorList>
            <person name="Engstrom-Jakobsson H."/>
            <person name="Salva-Serra F."/>
            <person name="Thorell K."/>
            <person name="Gonzales-Siles L."/>
            <person name="Karlsson R."/>
            <person name="Boulund F."/>
            <person name="Engstrand L."/>
            <person name="Moore E."/>
        </authorList>
    </citation>
    <scope>NUCLEOTIDE SEQUENCE [LARGE SCALE GENOMIC DNA]</scope>
    <source>
        <strain evidence="1 2">CCUG 355</strain>
    </source>
</reference>
<dbReference type="AlphaFoldDB" id="A0A1S9ZUY6"/>
<keyword evidence="2" id="KW-1185">Reference proteome</keyword>
<organism evidence="1 2">
    <name type="scientific">Moraxella caviae</name>
    <dbReference type="NCBI Taxonomy" id="34060"/>
    <lineage>
        <taxon>Bacteria</taxon>
        <taxon>Pseudomonadati</taxon>
        <taxon>Pseudomonadota</taxon>
        <taxon>Gammaproteobacteria</taxon>
        <taxon>Moraxellales</taxon>
        <taxon>Moraxellaceae</taxon>
        <taxon>Moraxella</taxon>
    </lineage>
</organism>
<name>A0A1S9ZUY6_9GAMM</name>
<evidence type="ECO:0000313" key="2">
    <source>
        <dbReference type="Proteomes" id="UP000190435"/>
    </source>
</evidence>
<dbReference type="STRING" id="34060.B0181_11445"/>